<dbReference type="InterPro" id="IPR025110">
    <property type="entry name" value="AMP-bd_C"/>
</dbReference>
<proteinExistence type="inferred from homology"/>
<dbReference type="Gene3D" id="3.30.300.30">
    <property type="match status" value="1"/>
</dbReference>
<dbReference type="InterPro" id="IPR042099">
    <property type="entry name" value="ANL_N_sf"/>
</dbReference>
<dbReference type="GO" id="GO:0031956">
    <property type="term" value="F:medium-chain fatty acid-CoA ligase activity"/>
    <property type="evidence" value="ECO:0007669"/>
    <property type="project" value="TreeGrafter"/>
</dbReference>
<evidence type="ECO:0000259" key="3">
    <source>
        <dbReference type="Pfam" id="PF00501"/>
    </source>
</evidence>
<dbReference type="InterPro" id="IPR020845">
    <property type="entry name" value="AMP-binding_CS"/>
</dbReference>
<gene>
    <name evidence="5" type="ORF">H3309_14420</name>
</gene>
<dbReference type="Pfam" id="PF13193">
    <property type="entry name" value="AMP-binding_C"/>
    <property type="match status" value="1"/>
</dbReference>
<comment type="similarity">
    <text evidence="1">Belongs to the ATP-dependent AMP-binding enzyme family.</text>
</comment>
<dbReference type="RefSeq" id="WP_182295473.1">
    <property type="nucleotide sequence ID" value="NZ_CP059851.1"/>
</dbReference>
<dbReference type="SUPFAM" id="SSF56801">
    <property type="entry name" value="Acetyl-CoA synthetase-like"/>
    <property type="match status" value="1"/>
</dbReference>
<dbReference type="AlphaFoldDB" id="A0A7G5IGM1"/>
<evidence type="ECO:0000259" key="4">
    <source>
        <dbReference type="Pfam" id="PF13193"/>
    </source>
</evidence>
<dbReference type="GO" id="GO:0006631">
    <property type="term" value="P:fatty acid metabolic process"/>
    <property type="evidence" value="ECO:0007669"/>
    <property type="project" value="TreeGrafter"/>
</dbReference>
<organism evidence="5 6">
    <name type="scientific">Sandaracinobacteroides saxicola</name>
    <dbReference type="NCBI Taxonomy" id="2759707"/>
    <lineage>
        <taxon>Bacteria</taxon>
        <taxon>Pseudomonadati</taxon>
        <taxon>Pseudomonadota</taxon>
        <taxon>Alphaproteobacteria</taxon>
        <taxon>Sphingomonadales</taxon>
        <taxon>Sphingosinicellaceae</taxon>
        <taxon>Sandaracinobacteroides</taxon>
    </lineage>
</organism>
<accession>A0A7G5IGM1</accession>
<dbReference type="EMBL" id="CP059851">
    <property type="protein sequence ID" value="QMW22513.1"/>
    <property type="molecule type" value="Genomic_DNA"/>
</dbReference>
<evidence type="ECO:0000313" key="5">
    <source>
        <dbReference type="EMBL" id="QMW22513.1"/>
    </source>
</evidence>
<dbReference type="InterPro" id="IPR045851">
    <property type="entry name" value="AMP-bd_C_sf"/>
</dbReference>
<name>A0A7G5IGM1_9SPHN</name>
<dbReference type="Gene3D" id="3.40.50.12780">
    <property type="entry name" value="N-terminal domain of ligase-like"/>
    <property type="match status" value="1"/>
</dbReference>
<feature type="domain" description="AMP-dependent synthetase/ligase" evidence="3">
    <location>
        <begin position="57"/>
        <end position="428"/>
    </location>
</feature>
<dbReference type="PANTHER" id="PTHR43201">
    <property type="entry name" value="ACYL-COA SYNTHETASE"/>
    <property type="match status" value="1"/>
</dbReference>
<feature type="domain" description="AMP-binding enzyme C-terminal" evidence="4">
    <location>
        <begin position="479"/>
        <end position="555"/>
    </location>
</feature>
<evidence type="ECO:0000313" key="6">
    <source>
        <dbReference type="Proteomes" id="UP000515292"/>
    </source>
</evidence>
<reference evidence="5 6" key="1">
    <citation type="submission" date="2020-07" db="EMBL/GenBank/DDBJ databases">
        <title>Complete genome sequence for Sandaracinobacter sp. M6.</title>
        <authorList>
            <person name="Tang Y."/>
            <person name="Liu Q."/>
            <person name="Guo Z."/>
            <person name="Lei P."/>
            <person name="Huang B."/>
        </authorList>
    </citation>
    <scope>NUCLEOTIDE SEQUENCE [LARGE SCALE GENOMIC DNA]</scope>
    <source>
        <strain evidence="5 6">M6</strain>
    </source>
</reference>
<dbReference type="KEGG" id="sand:H3309_14420"/>
<keyword evidence="2 5" id="KW-0436">Ligase</keyword>
<dbReference type="InterPro" id="IPR000873">
    <property type="entry name" value="AMP-dep_synth/lig_dom"/>
</dbReference>
<keyword evidence="6" id="KW-1185">Reference proteome</keyword>
<dbReference type="Proteomes" id="UP000515292">
    <property type="component" value="Chromosome"/>
</dbReference>
<dbReference type="Pfam" id="PF00501">
    <property type="entry name" value="AMP-binding"/>
    <property type="match status" value="1"/>
</dbReference>
<sequence length="573" mass="61200">MALTPLDHAVDAAVAAITAPGGQLAVGKATIRGVELPVFENAPPSLREYLAFFLGSNADKEFVVLGEERLTFGDISRQAVRIAAMLQHRHGVAKGDRVTIAMRNFPEWISAFVGAIQIGAIVVPMNAWWTSEEIAYGLKDSGTRVVIADEERARRIVKIPGMALPVIAVRTSATVAHELGVVTLEEELAASPAAPWYLPPLHPEDDATIMYTSGSTGAPKGAVATHRSVVSGAMNYLVMGLAMLNLAQAAGVTLPPQQVMLLNVPLFHITGSVPVLLVSIAIGRKLVIMHKWDAGEALKLIEKERATYFVGVPTMSLELMQHPERDKYDLSSLVDIAGGGAPRPAEHVERLAEAFPGKSPAIGYGLTETNGVGAGNIRDNYRLKPSSTGRASKPLVEIIIAGEDGLPAATGHVGEVCIRSAANVRGYWNKPEATAAAFSADGWFRTGDLGRFDEDGYLYIVDRKKDIIIRGGENISAVEVEEAIYSHPSVAEASVFGLPDERLGEIVGAVVYLKPGEALTADALCEQLKRDLAAFKVPARLWLVSDPLPKLGSGKIDKVSLRAAYRAEHAGRA</sequence>
<evidence type="ECO:0000256" key="2">
    <source>
        <dbReference type="ARBA" id="ARBA00022598"/>
    </source>
</evidence>
<dbReference type="PROSITE" id="PS00455">
    <property type="entry name" value="AMP_BINDING"/>
    <property type="match status" value="1"/>
</dbReference>
<dbReference type="PANTHER" id="PTHR43201:SF5">
    <property type="entry name" value="MEDIUM-CHAIN ACYL-COA LIGASE ACSF2, MITOCHONDRIAL"/>
    <property type="match status" value="1"/>
</dbReference>
<protein>
    <submittedName>
        <fullName evidence="5">Acyl--CoA ligase</fullName>
    </submittedName>
</protein>
<evidence type="ECO:0000256" key="1">
    <source>
        <dbReference type="ARBA" id="ARBA00006432"/>
    </source>
</evidence>